<evidence type="ECO:0000313" key="1">
    <source>
        <dbReference type="EMBL" id="AFU70468.1"/>
    </source>
</evidence>
<dbReference type="GO" id="GO:0016301">
    <property type="term" value="F:kinase activity"/>
    <property type="evidence" value="ECO:0007669"/>
    <property type="project" value="UniProtKB-KW"/>
</dbReference>
<name>K4IL02_PSYTT</name>
<dbReference type="eggNOG" id="COG3920">
    <property type="taxonomic scope" value="Bacteria"/>
</dbReference>
<accession>K4IL02</accession>
<proteinExistence type="predicted"/>
<dbReference type="EMBL" id="CP003879">
    <property type="protein sequence ID" value="AFU70468.1"/>
    <property type="molecule type" value="Genomic_DNA"/>
</dbReference>
<dbReference type="STRING" id="313595.P700755_003895"/>
<gene>
    <name evidence="1" type="ordered locus">P700755_003895</name>
</gene>
<keyword evidence="1" id="KW-0808">Transferase</keyword>
<keyword evidence="2" id="KW-1185">Reference proteome</keyword>
<protein>
    <submittedName>
        <fullName evidence="1">Two-component sensor histidine kinase</fullName>
    </submittedName>
</protein>
<organism evidence="1 2">
    <name type="scientific">Psychroflexus torquis (strain ATCC 700755 / CIP 106069 / ACAM 623)</name>
    <dbReference type="NCBI Taxonomy" id="313595"/>
    <lineage>
        <taxon>Bacteria</taxon>
        <taxon>Pseudomonadati</taxon>
        <taxon>Bacteroidota</taxon>
        <taxon>Flavobacteriia</taxon>
        <taxon>Flavobacteriales</taxon>
        <taxon>Flavobacteriaceae</taxon>
        <taxon>Psychroflexus</taxon>
    </lineage>
</organism>
<dbReference type="AlphaFoldDB" id="K4IL02"/>
<keyword evidence="1" id="KW-0418">Kinase</keyword>
<dbReference type="KEGG" id="ptq:P700755_003895"/>
<sequence length="200" mass="23829">MTNNLKENSDGLKEILDKTLHRFKNNLQTQLSLMNIQSATNRLYFDDRKVIVDRIFALTYLYDVFYRTNKEEALPSDTLISFQFYVLQFLQYLKSSTSEIDFELTDTSHLKVDVDDLLILAYILVEINDFRMSLNDRMVLDFSHNSKKISLKFSFDSIKNHEKFPDLFEKQFKIFDLLVKQLKGKFDYKKKFVRLSFPIL</sequence>
<dbReference type="RefSeq" id="WP_015026001.1">
    <property type="nucleotide sequence ID" value="NC_018721.1"/>
</dbReference>
<dbReference type="Proteomes" id="UP000008514">
    <property type="component" value="Chromosome"/>
</dbReference>
<dbReference type="OrthoDB" id="1421999at2"/>
<dbReference type="HOGENOM" id="CLU_1365267_0_0_10"/>
<reference evidence="1" key="1">
    <citation type="submission" date="2006-03" db="EMBL/GenBank/DDBJ databases">
        <authorList>
            <person name="Bowman J."/>
            <person name="Ferriera S."/>
            <person name="Johnson J."/>
            <person name="Kravitz S."/>
            <person name="Halpern A."/>
            <person name="Remington K."/>
            <person name="Beeson K."/>
            <person name="Tran B."/>
            <person name="Rogers Y.-H."/>
            <person name="Friedman R."/>
            <person name="Venter J.C."/>
        </authorList>
    </citation>
    <scope>NUCLEOTIDE SEQUENCE [LARGE SCALE GENOMIC DNA]</scope>
    <source>
        <strain evidence="1">ATCC 700755</strain>
    </source>
</reference>
<evidence type="ECO:0000313" key="2">
    <source>
        <dbReference type="Proteomes" id="UP000008514"/>
    </source>
</evidence>
<reference evidence="1" key="2">
    <citation type="submission" date="2012-09" db="EMBL/GenBank/DDBJ databases">
        <title>The complete sequence of Psychroflexus torquis an extreme psychrophile from sea-ice that is stimulated by light.</title>
        <authorList>
            <person name="Feng S."/>
            <person name="Powell S.M."/>
            <person name="Bowman J.P."/>
        </authorList>
    </citation>
    <scope>NUCLEOTIDE SEQUENCE [LARGE SCALE GENOMIC DNA]</scope>
    <source>
        <strain evidence="1">ATCC 700755</strain>
    </source>
</reference>